<feature type="compositionally biased region" description="Basic and acidic residues" evidence="2">
    <location>
        <begin position="74"/>
        <end position="97"/>
    </location>
</feature>
<dbReference type="Pfam" id="PF00076">
    <property type="entry name" value="RRM_1"/>
    <property type="match status" value="1"/>
</dbReference>
<feature type="region of interest" description="Disordered" evidence="2">
    <location>
        <begin position="1"/>
        <end position="39"/>
    </location>
</feature>
<dbReference type="InterPro" id="IPR012677">
    <property type="entry name" value="Nucleotide-bd_a/b_plait_sf"/>
</dbReference>
<evidence type="ECO:0000313" key="4">
    <source>
        <dbReference type="EMBL" id="CAK0868857.1"/>
    </source>
</evidence>
<feature type="region of interest" description="Disordered" evidence="2">
    <location>
        <begin position="151"/>
        <end position="216"/>
    </location>
</feature>
<accession>A0ABN9V7G0</accession>
<organism evidence="4 5">
    <name type="scientific">Prorocentrum cordatum</name>
    <dbReference type="NCBI Taxonomy" id="2364126"/>
    <lineage>
        <taxon>Eukaryota</taxon>
        <taxon>Sar</taxon>
        <taxon>Alveolata</taxon>
        <taxon>Dinophyceae</taxon>
        <taxon>Prorocentrales</taxon>
        <taxon>Prorocentraceae</taxon>
        <taxon>Prorocentrum</taxon>
    </lineage>
</organism>
<dbReference type="InterPro" id="IPR035979">
    <property type="entry name" value="RBD_domain_sf"/>
</dbReference>
<reference evidence="4" key="1">
    <citation type="submission" date="2023-10" db="EMBL/GenBank/DDBJ databases">
        <authorList>
            <person name="Chen Y."/>
            <person name="Shah S."/>
            <person name="Dougan E. K."/>
            <person name="Thang M."/>
            <person name="Chan C."/>
        </authorList>
    </citation>
    <scope>NUCLEOTIDE SEQUENCE [LARGE SCALE GENOMIC DNA]</scope>
</reference>
<dbReference type="PROSITE" id="PS50102">
    <property type="entry name" value="RRM"/>
    <property type="match status" value="1"/>
</dbReference>
<dbReference type="Gene3D" id="3.30.70.330">
    <property type="match status" value="1"/>
</dbReference>
<name>A0ABN9V7G0_9DINO</name>
<dbReference type="Proteomes" id="UP001189429">
    <property type="component" value="Unassembled WGS sequence"/>
</dbReference>
<feature type="compositionally biased region" description="Basic and acidic residues" evidence="2">
    <location>
        <begin position="177"/>
        <end position="203"/>
    </location>
</feature>
<protein>
    <recommendedName>
        <fullName evidence="3">RRM domain-containing protein</fullName>
    </recommendedName>
</protein>
<dbReference type="InterPro" id="IPR000504">
    <property type="entry name" value="RRM_dom"/>
</dbReference>
<evidence type="ECO:0000256" key="1">
    <source>
        <dbReference type="PROSITE-ProRule" id="PRU00176"/>
    </source>
</evidence>
<evidence type="ECO:0000256" key="2">
    <source>
        <dbReference type="SAM" id="MobiDB-lite"/>
    </source>
</evidence>
<dbReference type="SUPFAM" id="SSF54928">
    <property type="entry name" value="RNA-binding domain, RBD"/>
    <property type="match status" value="1"/>
</dbReference>
<comment type="caution">
    <text evidence="4">The sequence shown here is derived from an EMBL/GenBank/DDBJ whole genome shotgun (WGS) entry which is preliminary data.</text>
</comment>
<evidence type="ECO:0000313" key="5">
    <source>
        <dbReference type="Proteomes" id="UP001189429"/>
    </source>
</evidence>
<feature type="compositionally biased region" description="Low complexity" evidence="2">
    <location>
        <begin position="155"/>
        <end position="165"/>
    </location>
</feature>
<feature type="domain" description="RRM" evidence="3">
    <location>
        <begin position="246"/>
        <end position="316"/>
    </location>
</feature>
<feature type="non-terminal residue" evidence="4">
    <location>
        <position position="323"/>
    </location>
</feature>
<proteinExistence type="predicted"/>
<evidence type="ECO:0000259" key="3">
    <source>
        <dbReference type="PROSITE" id="PS50102"/>
    </source>
</evidence>
<dbReference type="SMART" id="SM00360">
    <property type="entry name" value="RRM"/>
    <property type="match status" value="1"/>
</dbReference>
<feature type="compositionally biased region" description="Gly residues" evidence="2">
    <location>
        <begin position="98"/>
        <end position="112"/>
    </location>
</feature>
<feature type="compositionally biased region" description="Gly residues" evidence="2">
    <location>
        <begin position="166"/>
        <end position="176"/>
    </location>
</feature>
<feature type="compositionally biased region" description="Pro residues" evidence="2">
    <location>
        <begin position="8"/>
        <end position="21"/>
    </location>
</feature>
<gene>
    <name evidence="4" type="ORF">PCOR1329_LOCUS55386</name>
</gene>
<feature type="region of interest" description="Disordered" evidence="2">
    <location>
        <begin position="55"/>
        <end position="116"/>
    </location>
</feature>
<keyword evidence="1" id="KW-0694">RNA-binding</keyword>
<dbReference type="EMBL" id="CAUYUJ010016790">
    <property type="protein sequence ID" value="CAK0868857.1"/>
    <property type="molecule type" value="Genomic_DNA"/>
</dbReference>
<sequence length="323" mass="31851">MGAGGYGGPPPFNASPFPGFPGVPANFGQMGMPPLGVMPNQQMSQPGAMAYGVAPAQPYPGEVQQGACAGGYHEQGRRGDGRGRGDGGGRGRGDGRGRGGPGAGGPGGGRGGKAGDRKGCVGKAGGGKGGGGAKGGEGGCKGSGRGRGGDGGFAGAAEAPAPGAAPGAGGGRGGQPRGDRPPRAERGKDGEGKGRGKGKDARKGLPGGKMGMPGMPLMGKGCFKGKGMGKGKGKSTSLMRWVDPALKVWIGNLADNTSWKDLQTHMNQAGATKWVEVFSGRGKGTGAAVYSTEEEVAKAIEELNGKEFGDPPVALEVDVWVKQ</sequence>
<keyword evidence="5" id="KW-1185">Reference proteome</keyword>